<feature type="transmembrane region" description="Helical" evidence="5">
    <location>
        <begin position="124"/>
        <end position="143"/>
    </location>
</feature>
<feature type="domain" description="NnrU" evidence="6">
    <location>
        <begin position="3"/>
        <end position="182"/>
    </location>
</feature>
<dbReference type="Pfam" id="PF07298">
    <property type="entry name" value="NnrU"/>
    <property type="match status" value="1"/>
</dbReference>
<name>A0A127QI53_9BURK</name>
<reference evidence="7 8" key="1">
    <citation type="submission" date="2015-11" db="EMBL/GenBank/DDBJ databases">
        <title>Exploring the genomic traits of fungus-feeding bacterial genus Collimonas.</title>
        <authorList>
            <person name="Song C."/>
            <person name="Schmidt R."/>
            <person name="de Jager V."/>
            <person name="Krzyzanowska D."/>
            <person name="Jongedijk E."/>
            <person name="Cankar K."/>
            <person name="Beekwilder J."/>
            <person name="van Veen A."/>
            <person name="de Boer W."/>
            <person name="van Veen J.A."/>
            <person name="Garbeva P."/>
        </authorList>
    </citation>
    <scope>NUCLEOTIDE SEQUENCE [LARGE SCALE GENOMIC DNA]</scope>
    <source>
        <strain evidence="7 8">Ter282</strain>
    </source>
</reference>
<feature type="transmembrane region" description="Helical" evidence="5">
    <location>
        <begin position="38"/>
        <end position="58"/>
    </location>
</feature>
<keyword evidence="4 5" id="KW-0472">Membrane</keyword>
<dbReference type="RefSeq" id="WP_061537147.1">
    <property type="nucleotide sequence ID" value="NZ_CP013235.1"/>
</dbReference>
<proteinExistence type="predicted"/>
<sequence length="188" mass="20204">MAMLVLGLVLFIGIHLLPTVPSLKARLVGNWGENRYKALFSIVAVLGLLLIIVGYGRAPGGGRVFDSSPLAIMVAPFAMAISFVLFAAANMKTHIRVWLRHPMLLGLGIWALVHLLANGHGKATLLFGAFLAYAVLDLISAVLRNSSKSFTPTFKQDVIAIVSGVLLALLVMTFHRQLMGVAVVSWGM</sequence>
<dbReference type="GO" id="GO:0016020">
    <property type="term" value="C:membrane"/>
    <property type="evidence" value="ECO:0007669"/>
    <property type="project" value="UniProtKB-SubCell"/>
</dbReference>
<comment type="subcellular location">
    <subcellularLocation>
        <location evidence="1">Membrane</location>
        <topology evidence="1">Multi-pass membrane protein</topology>
    </subcellularLocation>
</comment>
<evidence type="ECO:0000313" key="7">
    <source>
        <dbReference type="EMBL" id="AMP09748.1"/>
    </source>
</evidence>
<feature type="transmembrane region" description="Helical" evidence="5">
    <location>
        <begin position="97"/>
        <end position="117"/>
    </location>
</feature>
<evidence type="ECO:0000256" key="3">
    <source>
        <dbReference type="ARBA" id="ARBA00022989"/>
    </source>
</evidence>
<evidence type="ECO:0000259" key="6">
    <source>
        <dbReference type="Pfam" id="PF07298"/>
    </source>
</evidence>
<keyword evidence="2 5" id="KW-0812">Transmembrane</keyword>
<dbReference type="InterPro" id="IPR009915">
    <property type="entry name" value="NnrU_dom"/>
</dbReference>
<evidence type="ECO:0000256" key="1">
    <source>
        <dbReference type="ARBA" id="ARBA00004141"/>
    </source>
</evidence>
<evidence type="ECO:0000256" key="4">
    <source>
        <dbReference type="ARBA" id="ARBA00023136"/>
    </source>
</evidence>
<evidence type="ECO:0000256" key="2">
    <source>
        <dbReference type="ARBA" id="ARBA00022692"/>
    </source>
</evidence>
<evidence type="ECO:0000313" key="8">
    <source>
        <dbReference type="Proteomes" id="UP000071778"/>
    </source>
</evidence>
<keyword evidence="8" id="KW-1185">Reference proteome</keyword>
<dbReference type="PATRIC" id="fig|279058.18.peg.1952"/>
<gene>
    <name evidence="7" type="ORF">CAter282_1985</name>
</gene>
<organism evidence="7 8">
    <name type="scientific">Collimonas arenae</name>
    <dbReference type="NCBI Taxonomy" id="279058"/>
    <lineage>
        <taxon>Bacteria</taxon>
        <taxon>Pseudomonadati</taxon>
        <taxon>Pseudomonadota</taxon>
        <taxon>Betaproteobacteria</taxon>
        <taxon>Burkholderiales</taxon>
        <taxon>Oxalobacteraceae</taxon>
        <taxon>Collimonas</taxon>
    </lineage>
</organism>
<feature type="transmembrane region" description="Helical" evidence="5">
    <location>
        <begin position="158"/>
        <end position="175"/>
    </location>
</feature>
<keyword evidence="3 5" id="KW-1133">Transmembrane helix</keyword>
<dbReference type="Proteomes" id="UP000071778">
    <property type="component" value="Chromosome"/>
</dbReference>
<dbReference type="AlphaFoldDB" id="A0A127QI53"/>
<protein>
    <submittedName>
        <fullName evidence="7">NnrU family protein</fullName>
    </submittedName>
</protein>
<accession>A0A127QI53</accession>
<feature type="transmembrane region" description="Helical" evidence="5">
    <location>
        <begin position="70"/>
        <end position="91"/>
    </location>
</feature>
<evidence type="ECO:0000256" key="5">
    <source>
        <dbReference type="SAM" id="Phobius"/>
    </source>
</evidence>
<dbReference type="EMBL" id="CP013235">
    <property type="protein sequence ID" value="AMP09748.1"/>
    <property type="molecule type" value="Genomic_DNA"/>
</dbReference>